<dbReference type="AlphaFoldDB" id="A0A0C2MIW9"/>
<dbReference type="PANTHER" id="PTHR47163:SF2">
    <property type="entry name" value="SI:DKEY-17M8.2"/>
    <property type="match status" value="1"/>
</dbReference>
<proteinExistence type="predicted"/>
<dbReference type="SMART" id="SM01126">
    <property type="entry name" value="DDE_Tnp_IS1595"/>
    <property type="match status" value="1"/>
</dbReference>
<dbReference type="InterPro" id="IPR053164">
    <property type="entry name" value="IS1016-like_transposase"/>
</dbReference>
<evidence type="ECO:0000259" key="1">
    <source>
        <dbReference type="SMART" id="SM01126"/>
    </source>
</evidence>
<dbReference type="PANTHER" id="PTHR47163">
    <property type="entry name" value="DDE_TNP_IS1595 DOMAIN-CONTAINING PROTEIN"/>
    <property type="match status" value="1"/>
</dbReference>
<reference evidence="2 3" key="1">
    <citation type="journal article" date="2014" name="Genome Biol. Evol.">
        <title>The genome of the myxosporean Thelohanellus kitauei shows adaptations to nutrient acquisition within its fish host.</title>
        <authorList>
            <person name="Yang Y."/>
            <person name="Xiong J."/>
            <person name="Zhou Z."/>
            <person name="Huo F."/>
            <person name="Miao W."/>
            <person name="Ran C."/>
            <person name="Liu Y."/>
            <person name="Zhang J."/>
            <person name="Feng J."/>
            <person name="Wang M."/>
            <person name="Wang M."/>
            <person name="Wang L."/>
            <person name="Yao B."/>
        </authorList>
    </citation>
    <scope>NUCLEOTIDE SEQUENCE [LARGE SCALE GENOMIC DNA]</scope>
    <source>
        <strain evidence="2">Wuqing</strain>
    </source>
</reference>
<feature type="domain" description="ISXO2-like transposase" evidence="1">
    <location>
        <begin position="7"/>
        <end position="148"/>
    </location>
</feature>
<dbReference type="OMA" id="TSAHTHH"/>
<name>A0A0C2MIW9_THEKT</name>
<evidence type="ECO:0000313" key="3">
    <source>
        <dbReference type="Proteomes" id="UP000031668"/>
    </source>
</evidence>
<evidence type="ECO:0000313" key="2">
    <source>
        <dbReference type="EMBL" id="KII67026.1"/>
    </source>
</evidence>
<gene>
    <name evidence="2" type="ORF">RF11_06522</name>
</gene>
<sequence>MDDEWFHYNDTDVGYEINTKINGSGHNSHFSINDQSERKLFLVEVPDRTANTLLSIISTHVLPGSTIITDCFRSYHNLGHLYNHLTVNHSETFRDPITGACTNTVEGTCHALKLKIAPRNRKNSVDEEGNIIESTIDDFLAEFQWRRRHQDDL</sequence>
<comment type="caution">
    <text evidence="2">The sequence shown here is derived from an EMBL/GenBank/DDBJ whole genome shotgun (WGS) entry which is preliminary data.</text>
</comment>
<dbReference type="OrthoDB" id="6611384at2759"/>
<dbReference type="Proteomes" id="UP000031668">
    <property type="component" value="Unassembled WGS sequence"/>
</dbReference>
<organism evidence="2 3">
    <name type="scientific">Thelohanellus kitauei</name>
    <name type="common">Myxosporean</name>
    <dbReference type="NCBI Taxonomy" id="669202"/>
    <lineage>
        <taxon>Eukaryota</taxon>
        <taxon>Metazoa</taxon>
        <taxon>Cnidaria</taxon>
        <taxon>Myxozoa</taxon>
        <taxon>Myxosporea</taxon>
        <taxon>Bivalvulida</taxon>
        <taxon>Platysporina</taxon>
        <taxon>Myxobolidae</taxon>
        <taxon>Thelohanellus</taxon>
    </lineage>
</organism>
<accession>A0A0C2MIW9</accession>
<dbReference type="Pfam" id="PF12762">
    <property type="entry name" value="DDE_Tnp_IS1595"/>
    <property type="match status" value="1"/>
</dbReference>
<dbReference type="InterPro" id="IPR024445">
    <property type="entry name" value="Tnp_ISXO2-like"/>
</dbReference>
<dbReference type="EMBL" id="JWZT01003341">
    <property type="protein sequence ID" value="KII67026.1"/>
    <property type="molecule type" value="Genomic_DNA"/>
</dbReference>
<protein>
    <recommendedName>
        <fullName evidence="1">ISXO2-like transposase domain-containing protein</fullName>
    </recommendedName>
</protein>
<keyword evidence="3" id="KW-1185">Reference proteome</keyword>